<protein>
    <submittedName>
        <fullName evidence="1">Uncharacterized protein</fullName>
    </submittedName>
</protein>
<sequence length="31" mass="3319">MEILLCIGVQVAGKSHYYKLRLSTPLGGIAS</sequence>
<name>A0A381E0J4_9GAMM</name>
<organism evidence="1 2">
    <name type="scientific">Cardiobacterium valvarum</name>
    <dbReference type="NCBI Taxonomy" id="194702"/>
    <lineage>
        <taxon>Bacteria</taxon>
        <taxon>Pseudomonadati</taxon>
        <taxon>Pseudomonadota</taxon>
        <taxon>Gammaproteobacteria</taxon>
        <taxon>Cardiobacteriales</taxon>
        <taxon>Cardiobacteriaceae</taxon>
        <taxon>Cardiobacterium</taxon>
    </lineage>
</organism>
<evidence type="ECO:0000313" key="1">
    <source>
        <dbReference type="EMBL" id="SUX19326.1"/>
    </source>
</evidence>
<keyword evidence="2" id="KW-1185">Reference proteome</keyword>
<gene>
    <name evidence="1" type="ORF">NCTC13294_00485</name>
</gene>
<dbReference type="AlphaFoldDB" id="A0A381E0J4"/>
<proteinExistence type="predicted"/>
<accession>A0A381E0J4</accession>
<reference evidence="1 2" key="1">
    <citation type="submission" date="2018-06" db="EMBL/GenBank/DDBJ databases">
        <authorList>
            <consortium name="Pathogen Informatics"/>
            <person name="Doyle S."/>
        </authorList>
    </citation>
    <scope>NUCLEOTIDE SEQUENCE [LARGE SCALE GENOMIC DNA]</scope>
    <source>
        <strain evidence="1 2">NCTC13294</strain>
    </source>
</reference>
<evidence type="ECO:0000313" key="2">
    <source>
        <dbReference type="Proteomes" id="UP000254572"/>
    </source>
</evidence>
<dbReference type="EMBL" id="UFUW01000001">
    <property type="protein sequence ID" value="SUX19326.1"/>
    <property type="molecule type" value="Genomic_DNA"/>
</dbReference>
<dbReference type="Proteomes" id="UP000254572">
    <property type="component" value="Unassembled WGS sequence"/>
</dbReference>